<evidence type="ECO:0000259" key="6">
    <source>
        <dbReference type="PROSITE" id="PS00624"/>
    </source>
</evidence>
<dbReference type="InterPro" id="IPR012132">
    <property type="entry name" value="GMC_OxRdtase"/>
</dbReference>
<dbReference type="Pfam" id="PF00732">
    <property type="entry name" value="GMC_oxred_N"/>
    <property type="match status" value="1"/>
</dbReference>
<evidence type="ECO:0000313" key="7">
    <source>
        <dbReference type="EMBL" id="CAG7731190.1"/>
    </source>
</evidence>
<feature type="non-terminal residue" evidence="7">
    <location>
        <position position="1"/>
    </location>
</feature>
<dbReference type="Pfam" id="PF05199">
    <property type="entry name" value="GMC_oxred_C"/>
    <property type="match status" value="1"/>
</dbReference>
<organism evidence="7 8">
    <name type="scientific">Allacma fusca</name>
    <dbReference type="NCBI Taxonomy" id="39272"/>
    <lineage>
        <taxon>Eukaryota</taxon>
        <taxon>Metazoa</taxon>
        <taxon>Ecdysozoa</taxon>
        <taxon>Arthropoda</taxon>
        <taxon>Hexapoda</taxon>
        <taxon>Collembola</taxon>
        <taxon>Symphypleona</taxon>
        <taxon>Sminthuridae</taxon>
        <taxon>Allacma</taxon>
    </lineage>
</organism>
<gene>
    <name evidence="7" type="ORF">AFUS01_LOCUS19796</name>
</gene>
<sequence>SPQLDWRYLTTSQKHSCLSLKDQKSLWPRGKALGGTSNLNFMVYIRGHPFDYDNWAYLTGDDRWNYKNLLPYFLRSENYNGPYEDGGYHGHGGPLNIEVDSYNPLTKYFLEAAQEMGYPRRDLNAPYNEAFSEFDYTKKNGRRWGSYQAFIQSIRKTRKNLTIRKYALVSRVLFKGSNNVAHGVEYEHHYRRYIARAKNEVIISAGTVASPKILMQSGIGPQYHLSALGINPLVNSPAVGANLQDHVIGFTGPFTIEAPLTFLIDRDTSPKHFIKFMQSGQGPLSASGVQSCGLVASNFSKQYLNPPDTIWPDLQLILFGIPVHKQGPALFGTLFHLKPDVAERFYRPVAGKDSFHIMSIAARPKSRGKVLLGSKNPRDPPVIDPNYLSEKDDVEIIKEGMKKAVHMVENTKAFQSIGAKLSDTPFPSCAHLEFRSDPYWECYIREYT</sequence>
<dbReference type="PROSITE" id="PS00623">
    <property type="entry name" value="GMC_OXRED_1"/>
    <property type="match status" value="1"/>
</dbReference>
<feature type="domain" description="Glucose-methanol-choline oxidoreductase N-terminal" evidence="6">
    <location>
        <begin position="206"/>
        <end position="220"/>
    </location>
</feature>
<dbReference type="PANTHER" id="PTHR11552">
    <property type="entry name" value="GLUCOSE-METHANOL-CHOLINE GMC OXIDOREDUCTASE"/>
    <property type="match status" value="1"/>
</dbReference>
<evidence type="ECO:0000259" key="5">
    <source>
        <dbReference type="PROSITE" id="PS00623"/>
    </source>
</evidence>
<dbReference type="InterPro" id="IPR007867">
    <property type="entry name" value="GMC_OxRtase_C"/>
</dbReference>
<evidence type="ECO:0000256" key="3">
    <source>
        <dbReference type="ARBA" id="ARBA00022827"/>
    </source>
</evidence>
<evidence type="ECO:0000256" key="2">
    <source>
        <dbReference type="ARBA" id="ARBA00022630"/>
    </source>
</evidence>
<dbReference type="GO" id="GO:0050660">
    <property type="term" value="F:flavin adenine dinucleotide binding"/>
    <property type="evidence" value="ECO:0007669"/>
    <property type="project" value="InterPro"/>
</dbReference>
<comment type="caution">
    <text evidence="7">The sequence shown here is derived from an EMBL/GenBank/DDBJ whole genome shotgun (WGS) entry which is preliminary data.</text>
</comment>
<accession>A0A8J2K1R9</accession>
<keyword evidence="2 4" id="KW-0285">Flavoprotein</keyword>
<keyword evidence="8" id="KW-1185">Reference proteome</keyword>
<evidence type="ECO:0000256" key="4">
    <source>
        <dbReference type="RuleBase" id="RU003968"/>
    </source>
</evidence>
<proteinExistence type="inferred from homology"/>
<keyword evidence="3 4" id="KW-0274">FAD</keyword>
<dbReference type="InterPro" id="IPR000172">
    <property type="entry name" value="GMC_OxRdtase_N"/>
</dbReference>
<dbReference type="AlphaFoldDB" id="A0A8J2K1R9"/>
<dbReference type="PIRSF" id="PIRSF000137">
    <property type="entry name" value="Alcohol_oxidase"/>
    <property type="match status" value="1"/>
</dbReference>
<dbReference type="EMBL" id="CAJVCH010207609">
    <property type="protein sequence ID" value="CAG7731190.1"/>
    <property type="molecule type" value="Genomic_DNA"/>
</dbReference>
<dbReference type="GO" id="GO:0016614">
    <property type="term" value="F:oxidoreductase activity, acting on CH-OH group of donors"/>
    <property type="evidence" value="ECO:0007669"/>
    <property type="project" value="InterPro"/>
</dbReference>
<feature type="non-terminal residue" evidence="7">
    <location>
        <position position="448"/>
    </location>
</feature>
<comment type="cofactor">
    <cofactor evidence="1">
        <name>FAD</name>
        <dbReference type="ChEBI" id="CHEBI:57692"/>
    </cofactor>
</comment>
<dbReference type="PROSITE" id="PS00624">
    <property type="entry name" value="GMC_OXRED_2"/>
    <property type="match status" value="1"/>
</dbReference>
<feature type="domain" description="Glucose-methanol-choline oxidoreductase N-terminal" evidence="5">
    <location>
        <begin position="30"/>
        <end position="53"/>
    </location>
</feature>
<dbReference type="OrthoDB" id="269227at2759"/>
<name>A0A8J2K1R9_9HEXA</name>
<protein>
    <recommendedName>
        <fullName evidence="5 6">Glucose-methanol-choline oxidoreductase N-terminal domain-containing protein</fullName>
    </recommendedName>
</protein>
<dbReference type="PANTHER" id="PTHR11552:SF147">
    <property type="entry name" value="CHOLINE DEHYDROGENASE, MITOCHONDRIAL"/>
    <property type="match status" value="1"/>
</dbReference>
<comment type="similarity">
    <text evidence="4">Belongs to the GMC oxidoreductase family.</text>
</comment>
<dbReference type="Proteomes" id="UP000708208">
    <property type="component" value="Unassembled WGS sequence"/>
</dbReference>
<reference evidence="7" key="1">
    <citation type="submission" date="2021-06" db="EMBL/GenBank/DDBJ databases">
        <authorList>
            <person name="Hodson N. C."/>
            <person name="Mongue J. A."/>
            <person name="Jaron S. K."/>
        </authorList>
    </citation>
    <scope>NUCLEOTIDE SEQUENCE</scope>
</reference>
<evidence type="ECO:0000313" key="8">
    <source>
        <dbReference type="Proteomes" id="UP000708208"/>
    </source>
</evidence>
<evidence type="ECO:0000256" key="1">
    <source>
        <dbReference type="ARBA" id="ARBA00001974"/>
    </source>
</evidence>